<dbReference type="EMBL" id="MG254193">
    <property type="protein sequence ID" value="AWK02343.1"/>
    <property type="molecule type" value="Genomic_RNA"/>
</dbReference>
<evidence type="ECO:0000313" key="3">
    <source>
        <dbReference type="Proteomes" id="UP000289379"/>
    </source>
</evidence>
<sequence>MESYLLGESKSAAKRRARRWGVCYCHGRLERANKQTNAQVEVERALRGPATRYQSKVGQCYVTNAIQHCLDDMHKRGDHTFDNKFKINGPAYGSKSPEETPWAYNWTNT</sequence>
<reference evidence="2" key="1">
    <citation type="submission" date="2017-10" db="EMBL/GenBank/DDBJ databases">
        <title>Molecular characterization and detection of a novel vitivirus infecting blackberry.</title>
        <authorList>
            <person name="Hassan M."/>
            <person name="Shahid M.S."/>
            <person name="Tzanetakis I.E."/>
        </authorList>
    </citation>
    <scope>NUCLEOTIDE SEQUENCE [LARGE SCALE GENOMIC DNA]</scope>
    <source>
        <strain evidence="2">Arkansas</strain>
    </source>
</reference>
<evidence type="ECO:0000313" key="2">
    <source>
        <dbReference type="EMBL" id="AWK02343.1"/>
    </source>
</evidence>
<dbReference type="KEGG" id="vg:41702125"/>
<dbReference type="GeneID" id="41702125"/>
<keyword evidence="3" id="KW-1185">Reference proteome</keyword>
<accession>A0A2S1YE89</accession>
<protein>
    <submittedName>
        <fullName evidence="2">Nucleic acid-binding protein</fullName>
    </submittedName>
</protein>
<proteinExistence type="predicted"/>
<dbReference type="Proteomes" id="UP000289379">
    <property type="component" value="Segment"/>
</dbReference>
<organism evidence="2">
    <name type="scientific">Blackberry virus A</name>
    <dbReference type="NCBI Taxonomy" id="2185086"/>
    <lineage>
        <taxon>Viruses</taxon>
        <taxon>Riboviria</taxon>
        <taxon>Orthornavirae</taxon>
        <taxon>Kitrinoviricota</taxon>
        <taxon>Alsuviricetes</taxon>
        <taxon>Tymovirales</taxon>
        <taxon>Betaflexiviridae</taxon>
        <taxon>Trivirinae</taxon>
        <taxon>Vitivirus</taxon>
        <taxon>Vitivirus alpharubi</taxon>
    </lineage>
</organism>
<gene>
    <name evidence="2" type="primary">ORF5</name>
</gene>
<evidence type="ECO:0000256" key="1">
    <source>
        <dbReference type="SAM" id="MobiDB-lite"/>
    </source>
</evidence>
<dbReference type="RefSeq" id="YP_009552722.1">
    <property type="nucleotide sequence ID" value="NC_040630.1"/>
</dbReference>
<name>A0A2S1YE89_9VIRU</name>
<feature type="region of interest" description="Disordered" evidence="1">
    <location>
        <begin position="90"/>
        <end position="109"/>
    </location>
</feature>